<dbReference type="SUPFAM" id="SSF54631">
    <property type="entry name" value="CBS-domain pair"/>
    <property type="match status" value="1"/>
</dbReference>
<evidence type="ECO:0000313" key="4">
    <source>
        <dbReference type="EMBL" id="MET3109702.1"/>
    </source>
</evidence>
<evidence type="ECO:0000313" key="5">
    <source>
        <dbReference type="Proteomes" id="UP001549019"/>
    </source>
</evidence>
<dbReference type="InterPro" id="IPR000644">
    <property type="entry name" value="CBS_dom"/>
</dbReference>
<feature type="domain" description="CBS" evidence="3">
    <location>
        <begin position="78"/>
        <end position="135"/>
    </location>
</feature>
<protein>
    <submittedName>
        <fullName evidence="4">Acetoin utilization protein AcuB</fullName>
    </submittedName>
</protein>
<dbReference type="Gene3D" id="3.10.580.10">
    <property type="entry name" value="CBS-domain"/>
    <property type="match status" value="1"/>
</dbReference>
<dbReference type="SUPFAM" id="SSF55021">
    <property type="entry name" value="ACT-like"/>
    <property type="match status" value="1"/>
</dbReference>
<dbReference type="RefSeq" id="WP_230820952.1">
    <property type="nucleotide sequence ID" value="NZ_JAJNCU010000001.1"/>
</dbReference>
<dbReference type="InterPro" id="IPR051257">
    <property type="entry name" value="Diverse_CBS-Domain"/>
</dbReference>
<dbReference type="InterPro" id="IPR046342">
    <property type="entry name" value="CBS_dom_sf"/>
</dbReference>
<dbReference type="CDD" id="cd04584">
    <property type="entry name" value="CBS_pair_AcuB_like"/>
    <property type="match status" value="1"/>
</dbReference>
<dbReference type="PROSITE" id="PS51371">
    <property type="entry name" value="CBS"/>
    <property type="match status" value="2"/>
</dbReference>
<organism evidence="4 5">
    <name type="scientific">Salinicoccus halitifaciens</name>
    <dbReference type="NCBI Taxonomy" id="1073415"/>
    <lineage>
        <taxon>Bacteria</taxon>
        <taxon>Bacillati</taxon>
        <taxon>Bacillota</taxon>
        <taxon>Bacilli</taxon>
        <taxon>Bacillales</taxon>
        <taxon>Staphylococcaceae</taxon>
        <taxon>Salinicoccus</taxon>
    </lineage>
</organism>
<feature type="domain" description="CBS" evidence="3">
    <location>
        <begin position="7"/>
        <end position="64"/>
    </location>
</feature>
<proteinExistence type="predicted"/>
<dbReference type="Pfam" id="PF00571">
    <property type="entry name" value="CBS"/>
    <property type="match status" value="2"/>
</dbReference>
<dbReference type="SMART" id="SM00116">
    <property type="entry name" value="CBS"/>
    <property type="match status" value="2"/>
</dbReference>
<dbReference type="EMBL" id="JBDZDV010000001">
    <property type="protein sequence ID" value="MET3109702.1"/>
    <property type="molecule type" value="Genomic_DNA"/>
</dbReference>
<name>A0ABV2E5K2_9STAP</name>
<dbReference type="PANTHER" id="PTHR43080:SF2">
    <property type="entry name" value="CBS DOMAIN-CONTAINING PROTEIN"/>
    <property type="match status" value="1"/>
</dbReference>
<accession>A0ABV2E5K2</accession>
<sequence>MLVERIMTSPVRTLSPGNTIEDALDMMARHSFRHVPIVNEEEKLVGIVSDRDIKMTLPSVLSDEDPGMNLGQPLSRIMRTNVTYCHPLDFVEEIALDFYHFSIGAIPVVRDGSIVGIVTQKDMLNTFLELTGIKEPGSIIEIDIEDRTGVIYDIGKIFKDLNIRIISVSVYRNKETKGNKIIVLRIRAMNPRFAIQKLQDEGFNVLTPDKMGTR</sequence>
<evidence type="ECO:0000256" key="2">
    <source>
        <dbReference type="PROSITE-ProRule" id="PRU00703"/>
    </source>
</evidence>
<dbReference type="PANTHER" id="PTHR43080">
    <property type="entry name" value="CBS DOMAIN-CONTAINING PROTEIN CBSX3, MITOCHONDRIAL"/>
    <property type="match status" value="1"/>
</dbReference>
<evidence type="ECO:0000259" key="3">
    <source>
        <dbReference type="PROSITE" id="PS51371"/>
    </source>
</evidence>
<keyword evidence="1 2" id="KW-0129">CBS domain</keyword>
<evidence type="ECO:0000256" key="1">
    <source>
        <dbReference type="ARBA" id="ARBA00023122"/>
    </source>
</evidence>
<keyword evidence="5" id="KW-1185">Reference proteome</keyword>
<gene>
    <name evidence="4" type="ORF">ABHD89_000090</name>
</gene>
<dbReference type="Proteomes" id="UP001549019">
    <property type="component" value="Unassembled WGS sequence"/>
</dbReference>
<reference evidence="4 5" key="1">
    <citation type="submission" date="2024-05" db="EMBL/GenBank/DDBJ databases">
        <title>Genomic Encyclopedia of Type Strains, Phase IV (KMG-IV): sequencing the most valuable type-strain genomes for metagenomic binning, comparative biology and taxonomic classification.</title>
        <authorList>
            <person name="Goeker M."/>
        </authorList>
    </citation>
    <scope>NUCLEOTIDE SEQUENCE [LARGE SCALE GENOMIC DNA]</scope>
    <source>
        <strain evidence="4 5">DSM 25286</strain>
    </source>
</reference>
<dbReference type="InterPro" id="IPR045865">
    <property type="entry name" value="ACT-like_dom_sf"/>
</dbReference>
<comment type="caution">
    <text evidence="4">The sequence shown here is derived from an EMBL/GenBank/DDBJ whole genome shotgun (WGS) entry which is preliminary data.</text>
</comment>